<organism evidence="1 2">
    <name type="scientific">Oxynema aestuarii AP17</name>
    <dbReference type="NCBI Taxonomy" id="2064643"/>
    <lineage>
        <taxon>Bacteria</taxon>
        <taxon>Bacillati</taxon>
        <taxon>Cyanobacteriota</taxon>
        <taxon>Cyanophyceae</taxon>
        <taxon>Oscillatoriophycideae</taxon>
        <taxon>Oscillatoriales</taxon>
        <taxon>Oscillatoriaceae</taxon>
        <taxon>Oxynema</taxon>
        <taxon>Oxynema aestuarii</taxon>
    </lineage>
</organism>
<dbReference type="AlphaFoldDB" id="A0A6H1U112"/>
<name>A0A6H1U112_9CYAN</name>
<sequence length="72" mass="8238">MTTFAPTTPTAKTTGTVEQIVDRICRHRKISRYDQQLLMSALLSKDAISENERSQINRVFDNLQRGCLRVVD</sequence>
<accession>A0A6H1U112</accession>
<proteinExistence type="predicted"/>
<dbReference type="RefSeq" id="WP_168569462.1">
    <property type="nucleotide sequence ID" value="NZ_CP051167.1"/>
</dbReference>
<evidence type="ECO:0000313" key="1">
    <source>
        <dbReference type="EMBL" id="QIZ71309.1"/>
    </source>
</evidence>
<evidence type="ECO:0000313" key="2">
    <source>
        <dbReference type="Proteomes" id="UP000500857"/>
    </source>
</evidence>
<keyword evidence="2" id="KW-1185">Reference proteome</keyword>
<protein>
    <submittedName>
        <fullName evidence="1">Uncharacterized protein</fullName>
    </submittedName>
</protein>
<dbReference type="Proteomes" id="UP000500857">
    <property type="component" value="Chromosome"/>
</dbReference>
<reference evidence="1 2" key="1">
    <citation type="submission" date="2020-04" db="EMBL/GenBank/DDBJ databases">
        <authorList>
            <person name="Basu S."/>
            <person name="Maruthanayagam V."/>
            <person name="Chakraborty S."/>
            <person name="Pramanik A."/>
            <person name="Mukherjee J."/>
            <person name="Brink B."/>
        </authorList>
    </citation>
    <scope>NUCLEOTIDE SEQUENCE [LARGE SCALE GENOMIC DNA]</scope>
    <source>
        <strain evidence="1 2">AP17</strain>
    </source>
</reference>
<dbReference type="EMBL" id="CP051167">
    <property type="protein sequence ID" value="QIZ71309.1"/>
    <property type="molecule type" value="Genomic_DNA"/>
</dbReference>
<dbReference type="KEGG" id="oxy:HCG48_12540"/>
<gene>
    <name evidence="1" type="ORF">HCG48_12540</name>
</gene>